<evidence type="ECO:0008006" key="3">
    <source>
        <dbReference type="Google" id="ProtNLM"/>
    </source>
</evidence>
<proteinExistence type="predicted"/>
<sequence length="177" mass="20013">MEKFGIVPDVIDVVPEQQLEVLYSSGVKVNLGNELTPTQVKDAPQVKWSAEKDSFYTLIMTIPDDPSLTDPKHRQWHHWLVVNIPGVDVPKGEVLTEYVGSGPPPNGGLYTYVFLVYKQKGKLNFDEPKLTNRSTARGGFCHRKFSAKYNLGQPIGANFFQSQYDDYVPILYKQFTS</sequence>
<evidence type="ECO:0000313" key="1">
    <source>
        <dbReference type="EMBL" id="CAG9839858.1"/>
    </source>
</evidence>
<dbReference type="SUPFAM" id="SSF49777">
    <property type="entry name" value="PEBP-like"/>
    <property type="match status" value="1"/>
</dbReference>
<dbReference type="Pfam" id="PF01161">
    <property type="entry name" value="PBP"/>
    <property type="match status" value="1"/>
</dbReference>
<protein>
    <recommendedName>
        <fullName evidence="3">Phosphatidylethanolamine-binding protein</fullName>
    </recommendedName>
</protein>
<dbReference type="Gene3D" id="3.90.280.10">
    <property type="entry name" value="PEBP-like"/>
    <property type="match status" value="1"/>
</dbReference>
<dbReference type="CDD" id="cd00866">
    <property type="entry name" value="PEBP_euk"/>
    <property type="match status" value="1"/>
</dbReference>
<name>A0A9N9XHA8_DIABA</name>
<dbReference type="InterPro" id="IPR035810">
    <property type="entry name" value="PEBP_euk"/>
</dbReference>
<dbReference type="AlphaFoldDB" id="A0A9N9XHA8"/>
<dbReference type="EMBL" id="OU898283">
    <property type="protein sequence ID" value="CAG9839858.1"/>
    <property type="molecule type" value="Genomic_DNA"/>
</dbReference>
<dbReference type="PANTHER" id="PTHR11362">
    <property type="entry name" value="PHOSPHATIDYLETHANOLAMINE-BINDING PROTEIN"/>
    <property type="match status" value="1"/>
</dbReference>
<dbReference type="OrthoDB" id="2506647at2759"/>
<accession>A0A9N9XHA8</accession>
<reference evidence="1" key="1">
    <citation type="submission" date="2022-01" db="EMBL/GenBank/DDBJ databases">
        <authorList>
            <person name="King R."/>
        </authorList>
    </citation>
    <scope>NUCLEOTIDE SEQUENCE</scope>
</reference>
<dbReference type="InterPro" id="IPR036610">
    <property type="entry name" value="PEBP-like_sf"/>
</dbReference>
<gene>
    <name evidence="1" type="ORF">DIABBA_LOCUS12582</name>
</gene>
<dbReference type="InterPro" id="IPR008914">
    <property type="entry name" value="PEBP"/>
</dbReference>
<organism evidence="1 2">
    <name type="scientific">Diabrotica balteata</name>
    <name type="common">Banded cucumber beetle</name>
    <dbReference type="NCBI Taxonomy" id="107213"/>
    <lineage>
        <taxon>Eukaryota</taxon>
        <taxon>Metazoa</taxon>
        <taxon>Ecdysozoa</taxon>
        <taxon>Arthropoda</taxon>
        <taxon>Hexapoda</taxon>
        <taxon>Insecta</taxon>
        <taxon>Pterygota</taxon>
        <taxon>Neoptera</taxon>
        <taxon>Endopterygota</taxon>
        <taxon>Coleoptera</taxon>
        <taxon>Polyphaga</taxon>
        <taxon>Cucujiformia</taxon>
        <taxon>Chrysomeloidea</taxon>
        <taxon>Chrysomelidae</taxon>
        <taxon>Galerucinae</taxon>
        <taxon>Diabroticina</taxon>
        <taxon>Diabroticites</taxon>
        <taxon>Diabrotica</taxon>
    </lineage>
</organism>
<dbReference type="PANTHER" id="PTHR11362:SF82">
    <property type="entry name" value="PHOSPHATIDYLETHANOLAMINE-BINDING PROTEIN 4"/>
    <property type="match status" value="1"/>
</dbReference>
<evidence type="ECO:0000313" key="2">
    <source>
        <dbReference type="Proteomes" id="UP001153709"/>
    </source>
</evidence>
<keyword evidence="2" id="KW-1185">Reference proteome</keyword>
<dbReference type="Proteomes" id="UP001153709">
    <property type="component" value="Chromosome 8"/>
</dbReference>